<feature type="transmembrane region" description="Helical" evidence="12">
    <location>
        <begin position="247"/>
        <end position="268"/>
    </location>
</feature>
<keyword evidence="7 14" id="KW-0418">Kinase</keyword>
<dbReference type="GO" id="GO:0000155">
    <property type="term" value="F:phosphorelay sensor kinase activity"/>
    <property type="evidence" value="ECO:0007669"/>
    <property type="project" value="InterPro"/>
</dbReference>
<name>A0A917DRU7_9BACL</name>
<comment type="caution">
    <text evidence="14">The sequence shown here is derived from an EMBL/GenBank/DDBJ whole genome shotgun (WGS) entry which is preliminary data.</text>
</comment>
<dbReference type="PROSITE" id="PS50885">
    <property type="entry name" value="HAMP"/>
    <property type="match status" value="1"/>
</dbReference>
<feature type="domain" description="HAMP" evidence="13">
    <location>
        <begin position="268"/>
        <end position="321"/>
    </location>
</feature>
<dbReference type="Pfam" id="PF06580">
    <property type="entry name" value="His_kinase"/>
    <property type="match status" value="1"/>
</dbReference>
<keyword evidence="3" id="KW-0597">Phosphoprotein</keyword>
<keyword evidence="4" id="KW-0808">Transferase</keyword>
<dbReference type="InterPro" id="IPR010559">
    <property type="entry name" value="Sig_transdc_His_kin_internal"/>
</dbReference>
<keyword evidence="6" id="KW-0547">Nucleotide-binding</keyword>
<evidence type="ECO:0000256" key="7">
    <source>
        <dbReference type="ARBA" id="ARBA00022777"/>
    </source>
</evidence>
<dbReference type="Pfam" id="PF00672">
    <property type="entry name" value="HAMP"/>
    <property type="match status" value="1"/>
</dbReference>
<comment type="subcellular location">
    <subcellularLocation>
        <location evidence="1">Cell membrane</location>
        <topology evidence="1">Multi-pass membrane protein</topology>
    </subcellularLocation>
</comment>
<dbReference type="GO" id="GO:0005886">
    <property type="term" value="C:plasma membrane"/>
    <property type="evidence" value="ECO:0007669"/>
    <property type="project" value="UniProtKB-SubCell"/>
</dbReference>
<sequence>MYISQATTNLDDFVRRFDQSTRSVLVERDIMRILSSKPADKMDELIQNKEVIQRFFSRTLLVYPEMKTITLVSSLGHIYHHTRAPDTINAAALQEQSWYRHIRDTERQIFITPVHNRSYYNGDKEGAAFTVGRVLWNYNGSYAGMILVDLDPSELIQLNKDFIKLGNRYEIRLIITNIAGEIIYHSDAAMGRRPWNEMIGQSYKAGDAKKKGDRIVLFDLADEGKLLISAEIPIHKLLAGINGVKQVTVWAIIACLVFIVSISFTNSYRITKPINELRKSMKQLELGHYSTLIQVPSSNDEISSLVTSYNKMILRIKELIEDVFISGMKRKQAKLLALQAQINPHMLFNTLESIRMKAVVKEQDEIAEMIKVLARMFKLSLGKERERNLVRHEVEYAANYIYLQNIRYDNRFTLEIRLSEEVLNTPIIPLVFQPVVENSIKHGFQNYDKRLHILIEEIRLDSSDALIRITDNGISISQGKAREINAILQHAETSFHDPDPEDRDTDSGIGLRNIAERLKLQYGERYYLKISEERGAGTVVELLIPLL</sequence>
<evidence type="ECO:0000313" key="15">
    <source>
        <dbReference type="Proteomes" id="UP000612456"/>
    </source>
</evidence>
<evidence type="ECO:0000256" key="9">
    <source>
        <dbReference type="ARBA" id="ARBA00022989"/>
    </source>
</evidence>
<dbReference type="SUPFAM" id="SSF55874">
    <property type="entry name" value="ATPase domain of HSP90 chaperone/DNA topoisomerase II/histidine kinase"/>
    <property type="match status" value="1"/>
</dbReference>
<dbReference type="EMBL" id="BMHP01000001">
    <property type="protein sequence ID" value="GGD60684.1"/>
    <property type="molecule type" value="Genomic_DNA"/>
</dbReference>
<evidence type="ECO:0000256" key="5">
    <source>
        <dbReference type="ARBA" id="ARBA00022692"/>
    </source>
</evidence>
<keyword evidence="9 12" id="KW-1133">Transmembrane helix</keyword>
<dbReference type="InterPro" id="IPR036890">
    <property type="entry name" value="HATPase_C_sf"/>
</dbReference>
<dbReference type="SMART" id="SM00304">
    <property type="entry name" value="HAMP"/>
    <property type="match status" value="1"/>
</dbReference>
<dbReference type="PANTHER" id="PTHR34220">
    <property type="entry name" value="SENSOR HISTIDINE KINASE YPDA"/>
    <property type="match status" value="1"/>
</dbReference>
<keyword evidence="10" id="KW-0902">Two-component regulatory system</keyword>
<keyword evidence="8" id="KW-0067">ATP-binding</keyword>
<dbReference type="Pfam" id="PF02518">
    <property type="entry name" value="HATPase_c"/>
    <property type="match status" value="1"/>
</dbReference>
<dbReference type="GO" id="GO:0005524">
    <property type="term" value="F:ATP binding"/>
    <property type="evidence" value="ECO:0007669"/>
    <property type="project" value="UniProtKB-KW"/>
</dbReference>
<keyword evidence="2" id="KW-1003">Cell membrane</keyword>
<evidence type="ECO:0000256" key="2">
    <source>
        <dbReference type="ARBA" id="ARBA00022475"/>
    </source>
</evidence>
<evidence type="ECO:0000256" key="8">
    <source>
        <dbReference type="ARBA" id="ARBA00022840"/>
    </source>
</evidence>
<evidence type="ECO:0000259" key="13">
    <source>
        <dbReference type="PROSITE" id="PS50885"/>
    </source>
</evidence>
<organism evidence="14 15">
    <name type="scientific">Paenibacillus nasutitermitis</name>
    <dbReference type="NCBI Taxonomy" id="1652958"/>
    <lineage>
        <taxon>Bacteria</taxon>
        <taxon>Bacillati</taxon>
        <taxon>Bacillota</taxon>
        <taxon>Bacilli</taxon>
        <taxon>Bacillales</taxon>
        <taxon>Paenibacillaceae</taxon>
        <taxon>Paenibacillus</taxon>
    </lineage>
</organism>
<accession>A0A917DRU7</accession>
<evidence type="ECO:0000256" key="10">
    <source>
        <dbReference type="ARBA" id="ARBA00023012"/>
    </source>
</evidence>
<reference evidence="14" key="1">
    <citation type="journal article" date="2014" name="Int. J. Syst. Evol. Microbiol.">
        <title>Complete genome sequence of Corynebacterium casei LMG S-19264T (=DSM 44701T), isolated from a smear-ripened cheese.</title>
        <authorList>
            <consortium name="US DOE Joint Genome Institute (JGI-PGF)"/>
            <person name="Walter F."/>
            <person name="Albersmeier A."/>
            <person name="Kalinowski J."/>
            <person name="Ruckert C."/>
        </authorList>
    </citation>
    <scope>NUCLEOTIDE SEQUENCE</scope>
    <source>
        <strain evidence="14">CGMCC 1.15178</strain>
    </source>
</reference>
<dbReference type="CDD" id="cd18773">
    <property type="entry name" value="PDC1_HK_sensor"/>
    <property type="match status" value="1"/>
</dbReference>
<evidence type="ECO:0000256" key="11">
    <source>
        <dbReference type="ARBA" id="ARBA00023136"/>
    </source>
</evidence>
<gene>
    <name evidence="14" type="ORF">GCM10010911_18160</name>
</gene>
<dbReference type="Gene3D" id="3.30.565.10">
    <property type="entry name" value="Histidine kinase-like ATPase, C-terminal domain"/>
    <property type="match status" value="1"/>
</dbReference>
<dbReference type="InterPro" id="IPR003594">
    <property type="entry name" value="HATPase_dom"/>
</dbReference>
<evidence type="ECO:0000256" key="6">
    <source>
        <dbReference type="ARBA" id="ARBA00022741"/>
    </source>
</evidence>
<dbReference type="PANTHER" id="PTHR34220:SF11">
    <property type="entry name" value="SENSOR PROTEIN KINASE HPTS"/>
    <property type="match status" value="1"/>
</dbReference>
<proteinExistence type="predicted"/>
<dbReference type="InterPro" id="IPR050640">
    <property type="entry name" value="Bact_2-comp_sensor_kinase"/>
</dbReference>
<dbReference type="CDD" id="cd06225">
    <property type="entry name" value="HAMP"/>
    <property type="match status" value="1"/>
</dbReference>
<dbReference type="SUPFAM" id="SSF158472">
    <property type="entry name" value="HAMP domain-like"/>
    <property type="match status" value="1"/>
</dbReference>
<dbReference type="InterPro" id="IPR003660">
    <property type="entry name" value="HAMP_dom"/>
</dbReference>
<keyword evidence="5 12" id="KW-0812">Transmembrane</keyword>
<reference evidence="14" key="2">
    <citation type="submission" date="2020-09" db="EMBL/GenBank/DDBJ databases">
        <authorList>
            <person name="Sun Q."/>
            <person name="Zhou Y."/>
        </authorList>
    </citation>
    <scope>NUCLEOTIDE SEQUENCE</scope>
    <source>
        <strain evidence="14">CGMCC 1.15178</strain>
    </source>
</reference>
<dbReference type="Gene3D" id="6.10.340.10">
    <property type="match status" value="1"/>
</dbReference>
<dbReference type="Proteomes" id="UP000612456">
    <property type="component" value="Unassembled WGS sequence"/>
</dbReference>
<dbReference type="AlphaFoldDB" id="A0A917DRU7"/>
<evidence type="ECO:0000256" key="3">
    <source>
        <dbReference type="ARBA" id="ARBA00022553"/>
    </source>
</evidence>
<evidence type="ECO:0000256" key="1">
    <source>
        <dbReference type="ARBA" id="ARBA00004651"/>
    </source>
</evidence>
<evidence type="ECO:0000313" key="14">
    <source>
        <dbReference type="EMBL" id="GGD60684.1"/>
    </source>
</evidence>
<keyword evidence="15" id="KW-1185">Reference proteome</keyword>
<evidence type="ECO:0000256" key="12">
    <source>
        <dbReference type="SAM" id="Phobius"/>
    </source>
</evidence>
<keyword evidence="11 12" id="KW-0472">Membrane</keyword>
<evidence type="ECO:0000256" key="4">
    <source>
        <dbReference type="ARBA" id="ARBA00022679"/>
    </source>
</evidence>
<protein>
    <submittedName>
        <fullName evidence="14">Histidine kinase</fullName>
    </submittedName>
</protein>